<evidence type="ECO:0000313" key="12">
    <source>
        <dbReference type="EMBL" id="PIQ87268.1"/>
    </source>
</evidence>
<name>A0A2H0LS96_9BACT</name>
<comment type="catalytic activity">
    <reaction evidence="1 10">
        <text>N-(5-phospho-beta-D-ribosyl)anthranilate = 1-(2-carboxyphenylamino)-1-deoxy-D-ribulose 5-phosphate</text>
        <dbReference type="Rhea" id="RHEA:21540"/>
        <dbReference type="ChEBI" id="CHEBI:18277"/>
        <dbReference type="ChEBI" id="CHEBI:58613"/>
        <dbReference type="EC" id="5.3.1.24"/>
    </reaction>
</comment>
<evidence type="ECO:0000256" key="8">
    <source>
        <dbReference type="ARBA" id="ARBA00023141"/>
    </source>
</evidence>
<protein>
    <recommendedName>
        <fullName evidence="5 10">N-(5'-phosphoribosyl)anthranilate isomerase</fullName>
        <shortName evidence="10">PRAI</shortName>
        <ecNumber evidence="4 10">5.3.1.24</ecNumber>
    </recommendedName>
</protein>
<evidence type="ECO:0000313" key="13">
    <source>
        <dbReference type="Proteomes" id="UP000230859"/>
    </source>
</evidence>
<keyword evidence="9 10" id="KW-0413">Isomerase</keyword>
<dbReference type="InterPro" id="IPR011060">
    <property type="entry name" value="RibuloseP-bd_barrel"/>
</dbReference>
<dbReference type="InterPro" id="IPR001240">
    <property type="entry name" value="PRAI_dom"/>
</dbReference>
<dbReference type="SUPFAM" id="SSF51366">
    <property type="entry name" value="Ribulose-phoshate binding barrel"/>
    <property type="match status" value="1"/>
</dbReference>
<evidence type="ECO:0000256" key="1">
    <source>
        <dbReference type="ARBA" id="ARBA00001164"/>
    </source>
</evidence>
<keyword evidence="6 10" id="KW-0028">Amino-acid biosynthesis</keyword>
<evidence type="ECO:0000256" key="5">
    <source>
        <dbReference type="ARBA" id="ARBA00022272"/>
    </source>
</evidence>
<comment type="caution">
    <text evidence="12">The sequence shown here is derived from an EMBL/GenBank/DDBJ whole genome shotgun (WGS) entry which is preliminary data.</text>
</comment>
<evidence type="ECO:0000256" key="3">
    <source>
        <dbReference type="ARBA" id="ARBA00007571"/>
    </source>
</evidence>
<evidence type="ECO:0000256" key="6">
    <source>
        <dbReference type="ARBA" id="ARBA00022605"/>
    </source>
</evidence>
<organism evidence="12 13">
    <name type="scientific">Candidatus Abzuiibacterium crystallinum</name>
    <dbReference type="NCBI Taxonomy" id="1974748"/>
    <lineage>
        <taxon>Bacteria</taxon>
        <taxon>Pseudomonadati</taxon>
        <taxon>Candidatus Omnitrophota</taxon>
        <taxon>Candidatus Abzuiibacterium</taxon>
    </lineage>
</organism>
<evidence type="ECO:0000256" key="9">
    <source>
        <dbReference type="ARBA" id="ARBA00023235"/>
    </source>
</evidence>
<evidence type="ECO:0000256" key="2">
    <source>
        <dbReference type="ARBA" id="ARBA00004664"/>
    </source>
</evidence>
<evidence type="ECO:0000256" key="7">
    <source>
        <dbReference type="ARBA" id="ARBA00022822"/>
    </source>
</evidence>
<dbReference type="EC" id="5.3.1.24" evidence="4 10"/>
<evidence type="ECO:0000256" key="4">
    <source>
        <dbReference type="ARBA" id="ARBA00012572"/>
    </source>
</evidence>
<dbReference type="GO" id="GO:0000162">
    <property type="term" value="P:L-tryptophan biosynthetic process"/>
    <property type="evidence" value="ECO:0007669"/>
    <property type="project" value="UniProtKB-UniRule"/>
</dbReference>
<feature type="domain" description="N-(5'phosphoribosyl) anthranilate isomerase (PRAI)" evidence="11">
    <location>
        <begin position="4"/>
        <end position="200"/>
    </location>
</feature>
<dbReference type="PANTHER" id="PTHR42894:SF1">
    <property type="entry name" value="N-(5'-PHOSPHORIBOSYL)ANTHRANILATE ISOMERASE"/>
    <property type="match status" value="1"/>
</dbReference>
<proteinExistence type="inferred from homology"/>
<dbReference type="HAMAP" id="MF_00135">
    <property type="entry name" value="PRAI"/>
    <property type="match status" value="1"/>
</dbReference>
<sequence length="213" mass="24278">MVQVKICGNTNLEDAQLARQYGADFLGFIFAKSKRLITADTAKQMMEHMKDFKAFVGVFANQPKEEVEKIVELLGLQWLQFHGEETSRYCDYFSQKGYKIIKTFHIKDAMSLKRIDEYNVDAFLFDTYSSKEKGGTGQIFDWSLIDEKPYVRERLFLAGGLSVDNVKHAVQTVKPYAIDVASGVEKAPGQKDPDLLREFIRLAKGDEIKTLKS</sequence>
<dbReference type="GO" id="GO:0004640">
    <property type="term" value="F:phosphoribosylanthranilate isomerase activity"/>
    <property type="evidence" value="ECO:0007669"/>
    <property type="project" value="UniProtKB-UniRule"/>
</dbReference>
<dbReference type="CDD" id="cd00405">
    <property type="entry name" value="PRAI"/>
    <property type="match status" value="1"/>
</dbReference>
<dbReference type="PANTHER" id="PTHR42894">
    <property type="entry name" value="N-(5'-PHOSPHORIBOSYL)ANTHRANILATE ISOMERASE"/>
    <property type="match status" value="1"/>
</dbReference>
<dbReference type="InterPro" id="IPR013785">
    <property type="entry name" value="Aldolase_TIM"/>
</dbReference>
<keyword evidence="7 10" id="KW-0822">Tryptophan biosynthesis</keyword>
<comment type="similarity">
    <text evidence="3 10">Belongs to the TrpF family.</text>
</comment>
<dbReference type="Pfam" id="PF00697">
    <property type="entry name" value="PRAI"/>
    <property type="match status" value="1"/>
</dbReference>
<evidence type="ECO:0000259" key="11">
    <source>
        <dbReference type="Pfam" id="PF00697"/>
    </source>
</evidence>
<keyword evidence="8 10" id="KW-0057">Aromatic amino acid biosynthesis</keyword>
<dbReference type="UniPathway" id="UPA00035">
    <property type="reaction ID" value="UER00042"/>
</dbReference>
<dbReference type="InterPro" id="IPR044643">
    <property type="entry name" value="TrpF_fam"/>
</dbReference>
<accession>A0A2H0LS96</accession>
<gene>
    <name evidence="10" type="primary">trpF</name>
    <name evidence="12" type="ORF">COV74_01735</name>
</gene>
<dbReference type="Gene3D" id="3.20.20.70">
    <property type="entry name" value="Aldolase class I"/>
    <property type="match status" value="1"/>
</dbReference>
<dbReference type="AlphaFoldDB" id="A0A2H0LS96"/>
<comment type="pathway">
    <text evidence="2 10">Amino-acid biosynthesis; L-tryptophan biosynthesis; L-tryptophan from chorismate: step 3/5.</text>
</comment>
<dbReference type="FunFam" id="3.20.20.70:FF:000075">
    <property type="entry name" value="Tryptophan biosynthesis protein TRP1"/>
    <property type="match status" value="1"/>
</dbReference>
<reference evidence="12 13" key="1">
    <citation type="submission" date="2017-09" db="EMBL/GenBank/DDBJ databases">
        <title>Depth-based differentiation of microbial function through sediment-hosted aquifers and enrichment of novel symbionts in the deep terrestrial subsurface.</title>
        <authorList>
            <person name="Probst A.J."/>
            <person name="Ladd B."/>
            <person name="Jarett J.K."/>
            <person name="Geller-Mcgrath D.E."/>
            <person name="Sieber C.M."/>
            <person name="Emerson J.B."/>
            <person name="Anantharaman K."/>
            <person name="Thomas B.C."/>
            <person name="Malmstrom R."/>
            <person name="Stieglmeier M."/>
            <person name="Klingl A."/>
            <person name="Woyke T."/>
            <person name="Ryan C.M."/>
            <person name="Banfield J.F."/>
        </authorList>
    </citation>
    <scope>NUCLEOTIDE SEQUENCE [LARGE SCALE GENOMIC DNA]</scope>
    <source>
        <strain evidence="12">CG11_big_fil_rev_8_21_14_0_20_45_26</strain>
    </source>
</reference>
<dbReference type="EMBL" id="PCVY01000016">
    <property type="protein sequence ID" value="PIQ87268.1"/>
    <property type="molecule type" value="Genomic_DNA"/>
</dbReference>
<evidence type="ECO:0000256" key="10">
    <source>
        <dbReference type="HAMAP-Rule" id="MF_00135"/>
    </source>
</evidence>
<dbReference type="Proteomes" id="UP000230859">
    <property type="component" value="Unassembled WGS sequence"/>
</dbReference>
<dbReference type="NCBIfam" id="NF002298">
    <property type="entry name" value="PRK01222.1-4"/>
    <property type="match status" value="1"/>
</dbReference>